<evidence type="ECO:0000313" key="2">
    <source>
        <dbReference type="Proteomes" id="UP000437736"/>
    </source>
</evidence>
<dbReference type="PANTHER" id="PTHR30348:SF13">
    <property type="entry name" value="UPF0759 PROTEIN YUNF"/>
    <property type="match status" value="1"/>
</dbReference>
<organism evidence="1 2">
    <name type="scientific">Acidiferrimicrobium australe</name>
    <dbReference type="NCBI Taxonomy" id="2664430"/>
    <lineage>
        <taxon>Bacteria</taxon>
        <taxon>Bacillati</taxon>
        <taxon>Actinomycetota</taxon>
        <taxon>Acidimicrobiia</taxon>
        <taxon>Acidimicrobiales</taxon>
        <taxon>Acidimicrobiaceae</taxon>
        <taxon>Acidiferrimicrobium</taxon>
    </lineage>
</organism>
<keyword evidence="2" id="KW-1185">Reference proteome</keyword>
<dbReference type="EMBL" id="WJHE01000654">
    <property type="protein sequence ID" value="MST33595.1"/>
    <property type="molecule type" value="Genomic_DNA"/>
</dbReference>
<protein>
    <submittedName>
        <fullName evidence="1">DUF72 domain-containing protein</fullName>
    </submittedName>
</protein>
<gene>
    <name evidence="1" type="ORF">GHK86_12800</name>
</gene>
<dbReference type="Gene3D" id="3.20.20.410">
    <property type="entry name" value="Protein of unknown function UPF0759"/>
    <property type="match status" value="1"/>
</dbReference>
<reference evidence="1 2" key="1">
    <citation type="submission" date="2019-11" db="EMBL/GenBank/DDBJ databases">
        <title>Acidiferrimicrobium australis gen. nov., sp. nov., an acidophilic and obligately heterotrophic, member of the Actinobacteria that catalyses dissimilatory oxido- reduction of iron isolated from metal-rich acidic water in Chile.</title>
        <authorList>
            <person name="Gonzalez D."/>
            <person name="Huber K."/>
            <person name="Hedrich S."/>
            <person name="Rojas-Villalobos C."/>
            <person name="Quatrini R."/>
            <person name="Dinamarca M.A."/>
            <person name="Schwarz A."/>
            <person name="Canales C."/>
            <person name="Nancucheo I."/>
        </authorList>
    </citation>
    <scope>NUCLEOTIDE SEQUENCE [LARGE SCALE GENOMIC DNA]</scope>
    <source>
        <strain evidence="1 2">USS-CCA1</strain>
    </source>
</reference>
<name>A0ABW9QUR0_9ACTN</name>
<sequence>LGAVLLRYPGWFGPRPDTWAELAALPARLAGVRVAVELPEERWFGGDTTDDTLEWLEARGIGLVCVDGPPRPEAPPGPSVVAATSEVAVVRFRGRRQVEGESWTWPYRYDRRELAGWVPAVHDLAASGSEVHLLLDNCHRGDAVDNARTLQDLLRRRAEVA</sequence>
<proteinExistence type="predicted"/>
<comment type="caution">
    <text evidence="1">The sequence shown here is derived from an EMBL/GenBank/DDBJ whole genome shotgun (WGS) entry which is preliminary data.</text>
</comment>
<dbReference type="Proteomes" id="UP000437736">
    <property type="component" value="Unassembled WGS sequence"/>
</dbReference>
<feature type="non-terminal residue" evidence="1">
    <location>
        <position position="1"/>
    </location>
</feature>
<evidence type="ECO:0000313" key="1">
    <source>
        <dbReference type="EMBL" id="MST33595.1"/>
    </source>
</evidence>
<accession>A0ABW9QUR0</accession>
<dbReference type="InterPro" id="IPR036520">
    <property type="entry name" value="UPF0759_sf"/>
</dbReference>
<dbReference type="PANTHER" id="PTHR30348">
    <property type="entry name" value="UNCHARACTERIZED PROTEIN YECE"/>
    <property type="match status" value="1"/>
</dbReference>
<dbReference type="Pfam" id="PF01904">
    <property type="entry name" value="DUF72"/>
    <property type="match status" value="1"/>
</dbReference>
<dbReference type="SUPFAM" id="SSF117396">
    <property type="entry name" value="TM1631-like"/>
    <property type="match status" value="1"/>
</dbReference>
<dbReference type="InterPro" id="IPR002763">
    <property type="entry name" value="DUF72"/>
</dbReference>